<proteinExistence type="inferred from homology"/>
<comment type="caution">
    <text evidence="8">The sequence shown here is derived from an EMBL/GenBank/DDBJ whole genome shotgun (WGS) entry which is preliminary data.</text>
</comment>
<dbReference type="Pfam" id="PF01758">
    <property type="entry name" value="SBF"/>
    <property type="match status" value="1"/>
</dbReference>
<evidence type="ECO:0000313" key="8">
    <source>
        <dbReference type="EMBL" id="KAL3773420.1"/>
    </source>
</evidence>
<dbReference type="InterPro" id="IPR038770">
    <property type="entry name" value="Na+/solute_symporter_sf"/>
</dbReference>
<dbReference type="InterPro" id="IPR004710">
    <property type="entry name" value="Bilac:Na_transpt"/>
</dbReference>
<feature type="compositionally biased region" description="Polar residues" evidence="6">
    <location>
        <begin position="354"/>
        <end position="368"/>
    </location>
</feature>
<feature type="compositionally biased region" description="Acidic residues" evidence="6">
    <location>
        <begin position="337"/>
        <end position="353"/>
    </location>
</feature>
<feature type="transmembrane region" description="Helical" evidence="7">
    <location>
        <begin position="192"/>
        <end position="211"/>
    </location>
</feature>
<sequence>MDETWFNILAQILSNLFLFLLVFGMSATVDIQHLREQVHNKFAILTGLATQFIVMPLLGYLSVLLLSGNGGLTEPMAISLLIVTASPGGSYSNWWCSMFNADLALSITMTAIGTMVSSIMLPANLILYVNAAFGFGSRKGNADGKDTGSVMGSIDWASLFISLAIVVGAIASGLFASFKFSSHRFNIFANKMGSLSGVLLVVFSALLSTLSEDNNAKIYGQSWSFYVGVSMPCVVGLFIATIFSVISKLKRPEVITVGVECSYQNVGIATSAVVSMFSDPVERGQALCVPLFYGLVEAFVVGFYCLIAWKCGWCKAPRDEKFCLMIMSTYEVDDDEIESRLDEEESGSSDEEIPQTNNKGSPNNQNHGLVSWFNRNRKRTKSQETTAETESSDSVHVQIPPISSPVRRISVIAASAIKEGLDSITEGDFGSPGILVSFNNEEKEKGEYSRCRLNSDDSALTSSVVTTPEQAPNLKQRCPSMT</sequence>
<evidence type="ECO:0008006" key="10">
    <source>
        <dbReference type="Google" id="ProtNLM"/>
    </source>
</evidence>
<dbReference type="InterPro" id="IPR002657">
    <property type="entry name" value="BilAc:Na_symport/Acr3"/>
</dbReference>
<feature type="compositionally biased region" description="Polar residues" evidence="6">
    <location>
        <begin position="459"/>
        <end position="470"/>
    </location>
</feature>
<feature type="transmembrane region" description="Helical" evidence="7">
    <location>
        <begin position="103"/>
        <end position="136"/>
    </location>
</feature>
<comment type="subcellular location">
    <subcellularLocation>
        <location evidence="1">Membrane</location>
        <topology evidence="1">Multi-pass membrane protein</topology>
    </subcellularLocation>
</comment>
<keyword evidence="4 7" id="KW-1133">Transmembrane helix</keyword>
<evidence type="ECO:0000256" key="5">
    <source>
        <dbReference type="ARBA" id="ARBA00023136"/>
    </source>
</evidence>
<dbReference type="GO" id="GO:0016020">
    <property type="term" value="C:membrane"/>
    <property type="evidence" value="ECO:0007669"/>
    <property type="project" value="UniProtKB-SubCell"/>
</dbReference>
<dbReference type="PANTHER" id="PTHR10361:SF28">
    <property type="entry name" value="P3 PROTEIN-RELATED"/>
    <property type="match status" value="1"/>
</dbReference>
<feature type="transmembrane region" description="Helical" evidence="7">
    <location>
        <begin position="12"/>
        <end position="31"/>
    </location>
</feature>
<feature type="transmembrane region" description="Helical" evidence="7">
    <location>
        <begin position="223"/>
        <end position="246"/>
    </location>
</feature>
<feature type="region of interest" description="Disordered" evidence="6">
    <location>
        <begin position="459"/>
        <end position="482"/>
    </location>
</feature>
<gene>
    <name evidence="8" type="ORF">ACHAWO_004865</name>
</gene>
<dbReference type="AlphaFoldDB" id="A0ABD3NBH2"/>
<feature type="transmembrane region" description="Helical" evidence="7">
    <location>
        <begin position="43"/>
        <end position="65"/>
    </location>
</feature>
<feature type="region of interest" description="Disordered" evidence="6">
    <location>
        <begin position="337"/>
        <end position="370"/>
    </location>
</feature>
<reference evidence="8 9" key="1">
    <citation type="submission" date="2024-10" db="EMBL/GenBank/DDBJ databases">
        <title>Updated reference genomes for cyclostephanoid diatoms.</title>
        <authorList>
            <person name="Roberts W.R."/>
            <person name="Alverson A.J."/>
        </authorList>
    </citation>
    <scope>NUCLEOTIDE SEQUENCE [LARGE SCALE GENOMIC DNA]</scope>
    <source>
        <strain evidence="8 9">AJA010-31</strain>
    </source>
</reference>
<organism evidence="8 9">
    <name type="scientific">Cyclotella atomus</name>
    <dbReference type="NCBI Taxonomy" id="382360"/>
    <lineage>
        <taxon>Eukaryota</taxon>
        <taxon>Sar</taxon>
        <taxon>Stramenopiles</taxon>
        <taxon>Ochrophyta</taxon>
        <taxon>Bacillariophyta</taxon>
        <taxon>Coscinodiscophyceae</taxon>
        <taxon>Thalassiosirophycidae</taxon>
        <taxon>Stephanodiscales</taxon>
        <taxon>Stephanodiscaceae</taxon>
        <taxon>Cyclotella</taxon>
    </lineage>
</organism>
<dbReference type="PANTHER" id="PTHR10361">
    <property type="entry name" value="SODIUM-BILE ACID COTRANSPORTER"/>
    <property type="match status" value="1"/>
</dbReference>
<evidence type="ECO:0000256" key="4">
    <source>
        <dbReference type="ARBA" id="ARBA00022989"/>
    </source>
</evidence>
<keyword evidence="3 7" id="KW-0812">Transmembrane</keyword>
<feature type="transmembrane region" description="Helical" evidence="7">
    <location>
        <begin position="286"/>
        <end position="309"/>
    </location>
</feature>
<comment type="similarity">
    <text evidence="2">Belongs to the bile acid:sodium symporter (BASS) (TC 2.A.28) family.</text>
</comment>
<feature type="transmembrane region" description="Helical" evidence="7">
    <location>
        <begin position="156"/>
        <end position="180"/>
    </location>
</feature>
<protein>
    <recommendedName>
        <fullName evidence="10">Ileal sodium/bile acid cotransporter</fullName>
    </recommendedName>
</protein>
<evidence type="ECO:0000256" key="6">
    <source>
        <dbReference type="SAM" id="MobiDB-lite"/>
    </source>
</evidence>
<keyword evidence="5 7" id="KW-0472">Membrane</keyword>
<accession>A0ABD3NBH2</accession>
<feature type="transmembrane region" description="Helical" evidence="7">
    <location>
        <begin position="77"/>
        <end position="96"/>
    </location>
</feature>
<name>A0ABD3NBH2_9STRA</name>
<dbReference type="Proteomes" id="UP001530400">
    <property type="component" value="Unassembled WGS sequence"/>
</dbReference>
<evidence type="ECO:0000256" key="7">
    <source>
        <dbReference type="SAM" id="Phobius"/>
    </source>
</evidence>
<evidence type="ECO:0000256" key="2">
    <source>
        <dbReference type="ARBA" id="ARBA00006528"/>
    </source>
</evidence>
<keyword evidence="9" id="KW-1185">Reference proteome</keyword>
<dbReference type="Gene3D" id="1.20.1530.20">
    <property type="match status" value="1"/>
</dbReference>
<evidence type="ECO:0000256" key="1">
    <source>
        <dbReference type="ARBA" id="ARBA00004141"/>
    </source>
</evidence>
<evidence type="ECO:0000313" key="9">
    <source>
        <dbReference type="Proteomes" id="UP001530400"/>
    </source>
</evidence>
<evidence type="ECO:0000256" key="3">
    <source>
        <dbReference type="ARBA" id="ARBA00022692"/>
    </source>
</evidence>
<dbReference type="EMBL" id="JALLPJ020001234">
    <property type="protein sequence ID" value="KAL3773420.1"/>
    <property type="molecule type" value="Genomic_DNA"/>
</dbReference>